<feature type="transmembrane region" description="Helical" evidence="1">
    <location>
        <begin position="5"/>
        <end position="25"/>
    </location>
</feature>
<evidence type="ECO:0000313" key="3">
    <source>
        <dbReference type="Proteomes" id="UP001596043"/>
    </source>
</evidence>
<evidence type="ECO:0000313" key="2">
    <source>
        <dbReference type="EMBL" id="MFC4635240.1"/>
    </source>
</evidence>
<keyword evidence="1" id="KW-0812">Transmembrane</keyword>
<protein>
    <submittedName>
        <fullName evidence="2">DUF4199 domain-containing protein</fullName>
    </submittedName>
</protein>
<reference evidence="3" key="1">
    <citation type="journal article" date="2019" name="Int. J. Syst. Evol. Microbiol.">
        <title>The Global Catalogue of Microorganisms (GCM) 10K type strain sequencing project: providing services to taxonomists for standard genome sequencing and annotation.</title>
        <authorList>
            <consortium name="The Broad Institute Genomics Platform"/>
            <consortium name="The Broad Institute Genome Sequencing Center for Infectious Disease"/>
            <person name="Wu L."/>
            <person name="Ma J."/>
        </authorList>
    </citation>
    <scope>NUCLEOTIDE SEQUENCE [LARGE SCALE GENOMIC DNA]</scope>
    <source>
        <strain evidence="3">YJ-61-S</strain>
    </source>
</reference>
<keyword evidence="3" id="KW-1185">Reference proteome</keyword>
<organism evidence="2 3">
    <name type="scientific">Dokdonia ponticola</name>
    <dbReference type="NCBI Taxonomy" id="2041041"/>
    <lineage>
        <taxon>Bacteria</taxon>
        <taxon>Pseudomonadati</taxon>
        <taxon>Bacteroidota</taxon>
        <taxon>Flavobacteriia</taxon>
        <taxon>Flavobacteriales</taxon>
        <taxon>Flavobacteriaceae</taxon>
        <taxon>Dokdonia</taxon>
    </lineage>
</organism>
<dbReference type="EMBL" id="JBHSFV010000009">
    <property type="protein sequence ID" value="MFC4635240.1"/>
    <property type="molecule type" value="Genomic_DNA"/>
</dbReference>
<proteinExistence type="predicted"/>
<comment type="caution">
    <text evidence="2">The sequence shown here is derived from an EMBL/GenBank/DDBJ whole genome shotgun (WGS) entry which is preliminary data.</text>
</comment>
<dbReference type="InterPro" id="IPR025250">
    <property type="entry name" value="DUF4199"/>
</dbReference>
<keyword evidence="1" id="KW-1133">Transmembrane helix</keyword>
<feature type="transmembrane region" description="Helical" evidence="1">
    <location>
        <begin position="68"/>
        <end position="90"/>
    </location>
</feature>
<feature type="transmembrane region" description="Helical" evidence="1">
    <location>
        <begin position="136"/>
        <end position="161"/>
    </location>
</feature>
<dbReference type="Pfam" id="PF13858">
    <property type="entry name" value="DUF4199"/>
    <property type="match status" value="1"/>
</dbReference>
<sequence length="164" mass="17853">MKKIIYKYVLYGLLSGMIGFGASLFLGQSEILGYTVIFVALSFVFFGIKHFRDTENGGQINFKKAFVLGIFIALFTALGIAVVDGLYVTVIDPDFYQNYGEKMLVAAKESGDTDAISAAQAQKEKFNAMSITQLGIFSGGFMFALVSVIGLIITIISSLILQKK</sequence>
<gene>
    <name evidence="2" type="ORF">ACFO3O_15110</name>
</gene>
<feature type="transmembrane region" description="Helical" evidence="1">
    <location>
        <begin position="31"/>
        <end position="48"/>
    </location>
</feature>
<keyword evidence="1" id="KW-0472">Membrane</keyword>
<dbReference type="RefSeq" id="WP_379980263.1">
    <property type="nucleotide sequence ID" value="NZ_JBHSFV010000009.1"/>
</dbReference>
<name>A0ABV9I1W2_9FLAO</name>
<dbReference type="Proteomes" id="UP001596043">
    <property type="component" value="Unassembled WGS sequence"/>
</dbReference>
<accession>A0ABV9I1W2</accession>
<evidence type="ECO:0000256" key="1">
    <source>
        <dbReference type="SAM" id="Phobius"/>
    </source>
</evidence>